<reference evidence="1 2" key="1">
    <citation type="submission" date="2021-08" db="EMBL/GenBank/DDBJ databases">
        <authorList>
            <person name="Peeters C."/>
        </authorList>
    </citation>
    <scope>NUCLEOTIDE SEQUENCE [LARGE SCALE GENOMIC DNA]</scope>
    <source>
        <strain evidence="1 2">LMG 32289</strain>
    </source>
</reference>
<evidence type="ECO:0000313" key="2">
    <source>
        <dbReference type="Proteomes" id="UP000706525"/>
    </source>
</evidence>
<dbReference type="EMBL" id="CAJZAG010000002">
    <property type="protein sequence ID" value="CAG9167837.1"/>
    <property type="molecule type" value="Genomic_DNA"/>
</dbReference>
<gene>
    <name evidence="1" type="ORF">LMG32289_01512</name>
</gene>
<comment type="caution">
    <text evidence="1">The sequence shown here is derived from an EMBL/GenBank/DDBJ whole genome shotgun (WGS) entry which is preliminary data.</text>
</comment>
<name>A0ABM8WKC9_9BURK</name>
<keyword evidence="2" id="KW-1185">Reference proteome</keyword>
<protein>
    <submittedName>
        <fullName evidence="1">Uncharacterized protein</fullName>
    </submittedName>
</protein>
<sequence>MSQWLNPSRSLLDRASSAGRQWRERMAKSLWLKSFLSRARARSGMSTASAWHSRAALWIDGERGCVLGVSGAGERALPLTSSGDVTAAMAVLEALAPRPAKPGLHTLRVIVGAPFVCYFSLPWRPLPTPTDWVAQARVHFARSGFGNPAGWRFIVPDAAWGKSRLAAAMPEALCAGIERMCGARKLRAPSIEPGYVRACTDCAARIEDGRIAVVELEDIDADGAIAHCGFREQGQWTAFVTLPVAGAIDEAMRDAMVLCAVPEPERTYVIGSTRAEGRDRRDRAEAGRAPMAQWLRAPWDIPL</sequence>
<dbReference type="RefSeq" id="WP_223984060.1">
    <property type="nucleotide sequence ID" value="NZ_CAJZAG010000002.1"/>
</dbReference>
<organism evidence="1 2">
    <name type="scientific">Cupriavidus pampae</name>
    <dbReference type="NCBI Taxonomy" id="659251"/>
    <lineage>
        <taxon>Bacteria</taxon>
        <taxon>Pseudomonadati</taxon>
        <taxon>Pseudomonadota</taxon>
        <taxon>Betaproteobacteria</taxon>
        <taxon>Burkholderiales</taxon>
        <taxon>Burkholderiaceae</taxon>
        <taxon>Cupriavidus</taxon>
    </lineage>
</organism>
<proteinExistence type="predicted"/>
<evidence type="ECO:0000313" key="1">
    <source>
        <dbReference type="EMBL" id="CAG9167837.1"/>
    </source>
</evidence>
<accession>A0ABM8WKC9</accession>
<dbReference type="Proteomes" id="UP000706525">
    <property type="component" value="Unassembled WGS sequence"/>
</dbReference>